<evidence type="ECO:0000313" key="2">
    <source>
        <dbReference type="EMBL" id="SNS35658.1"/>
    </source>
</evidence>
<keyword evidence="2" id="KW-0808">Transferase</keyword>
<dbReference type="RefSeq" id="WP_242975096.1">
    <property type="nucleotide sequence ID" value="NZ_FZOJ01000008.1"/>
</dbReference>
<organism evidence="2 3">
    <name type="scientific">Anaerovirgula multivorans</name>
    <dbReference type="NCBI Taxonomy" id="312168"/>
    <lineage>
        <taxon>Bacteria</taxon>
        <taxon>Bacillati</taxon>
        <taxon>Bacillota</taxon>
        <taxon>Clostridia</taxon>
        <taxon>Peptostreptococcales</taxon>
        <taxon>Natronincolaceae</taxon>
        <taxon>Anaerovirgula</taxon>
    </lineage>
</organism>
<dbReference type="SUPFAM" id="SSF55874">
    <property type="entry name" value="ATPase domain of HSP90 chaperone/DNA topoisomerase II/histidine kinase"/>
    <property type="match status" value="1"/>
</dbReference>
<gene>
    <name evidence="2" type="ORF">SAMN05446037_1008130</name>
</gene>
<sequence length="140" mass="15462">MITIKLSYQIEKDDFTRAGQASSSIKKVLKQLGIDAQILRRIAIATYEAEMNIIIHSEGGFIEVNIDPEKVNIIAEDRGPGIENIELAMKAGYSTASEKIRELGFGAGMGLPNIKRCSDEFQIESTVGKCTRLEIVIYNP</sequence>
<reference evidence="3" key="1">
    <citation type="submission" date="2017-06" db="EMBL/GenBank/DDBJ databases">
        <authorList>
            <person name="Varghese N."/>
            <person name="Submissions S."/>
        </authorList>
    </citation>
    <scope>NUCLEOTIDE SEQUENCE [LARGE SCALE GENOMIC DNA]</scope>
    <source>
        <strain evidence="3">SCA</strain>
    </source>
</reference>
<keyword evidence="3" id="KW-1185">Reference proteome</keyword>
<keyword evidence="2" id="KW-0418">Kinase</keyword>
<dbReference type="GO" id="GO:0016301">
    <property type="term" value="F:kinase activity"/>
    <property type="evidence" value="ECO:0007669"/>
    <property type="project" value="UniProtKB-KW"/>
</dbReference>
<feature type="domain" description="Histidine kinase/HSP90-like ATPase" evidence="1">
    <location>
        <begin position="17"/>
        <end position="133"/>
    </location>
</feature>
<evidence type="ECO:0000259" key="1">
    <source>
        <dbReference type="Pfam" id="PF13581"/>
    </source>
</evidence>
<evidence type="ECO:0000313" key="3">
    <source>
        <dbReference type="Proteomes" id="UP000198304"/>
    </source>
</evidence>
<dbReference type="Gene3D" id="3.30.565.10">
    <property type="entry name" value="Histidine kinase-like ATPase, C-terminal domain"/>
    <property type="match status" value="1"/>
</dbReference>
<dbReference type="Proteomes" id="UP000198304">
    <property type="component" value="Unassembled WGS sequence"/>
</dbReference>
<accession>A0A239DUP1</accession>
<name>A0A239DUP1_9FIRM</name>
<dbReference type="InterPro" id="IPR036890">
    <property type="entry name" value="HATPase_C_sf"/>
</dbReference>
<protein>
    <submittedName>
        <fullName evidence="2">Anti-sigma regulatory factor (Ser/Thr protein kinase)</fullName>
    </submittedName>
</protein>
<proteinExistence type="predicted"/>
<dbReference type="EMBL" id="FZOJ01000008">
    <property type="protein sequence ID" value="SNS35658.1"/>
    <property type="molecule type" value="Genomic_DNA"/>
</dbReference>
<dbReference type="Pfam" id="PF13581">
    <property type="entry name" value="HATPase_c_2"/>
    <property type="match status" value="1"/>
</dbReference>
<dbReference type="InterPro" id="IPR003594">
    <property type="entry name" value="HATPase_dom"/>
</dbReference>
<dbReference type="AlphaFoldDB" id="A0A239DUP1"/>